<name>A0A897MQS3_9EURY</name>
<protein>
    <submittedName>
        <fullName evidence="1">ADP-ribosylglycohydrolase</fullName>
    </submittedName>
</protein>
<sequence length="44" mass="4816">MSPGRGSLRGGGGLSDRWLETVEYRDELEWLARALATTDIDPPA</sequence>
<keyword evidence="1" id="KW-0378">Hydrolase</keyword>
<dbReference type="GO" id="GO:0016787">
    <property type="term" value="F:hydrolase activity"/>
    <property type="evidence" value="ECO:0007669"/>
    <property type="project" value="UniProtKB-KW"/>
</dbReference>
<proteinExistence type="predicted"/>
<evidence type="ECO:0000313" key="2">
    <source>
        <dbReference type="Proteomes" id="UP000663525"/>
    </source>
</evidence>
<dbReference type="EMBL" id="CP064787">
    <property type="protein sequence ID" value="QSG04500.1"/>
    <property type="molecule type" value="Genomic_DNA"/>
</dbReference>
<accession>A0A897MQS3</accession>
<dbReference type="AlphaFoldDB" id="A0A897MQS3"/>
<reference evidence="1" key="1">
    <citation type="submission" date="2020-11" db="EMBL/GenBank/DDBJ databases">
        <title>Carbohydrate-dependent, anaerobic sulfur respiration: A novel catabolism in halophilic archaea.</title>
        <authorList>
            <person name="Sorokin D.Y."/>
            <person name="Messina E."/>
            <person name="Smedile F."/>
            <person name="La Cono V."/>
            <person name="Hallsworth J.E."/>
            <person name="Yakimov M.M."/>
        </authorList>
    </citation>
    <scope>NUCLEOTIDE SEQUENCE</scope>
    <source>
        <strain evidence="1">HSR12-1</strain>
    </source>
</reference>
<dbReference type="Proteomes" id="UP000663525">
    <property type="component" value="Chromosome"/>
</dbReference>
<organism evidence="1 2">
    <name type="scientific">Halapricum desulfuricans</name>
    <dbReference type="NCBI Taxonomy" id="2841257"/>
    <lineage>
        <taxon>Archaea</taxon>
        <taxon>Methanobacteriati</taxon>
        <taxon>Methanobacteriota</taxon>
        <taxon>Stenosarchaea group</taxon>
        <taxon>Halobacteria</taxon>
        <taxon>Halobacteriales</taxon>
        <taxon>Haloarculaceae</taxon>
        <taxon>Halapricum</taxon>
    </lineage>
</organism>
<evidence type="ECO:0000313" key="1">
    <source>
        <dbReference type="EMBL" id="QSG04500.1"/>
    </source>
</evidence>
<gene>
    <name evidence="1" type="primary">draG</name>
    <name evidence="1" type="ORF">HSR121_0139</name>
</gene>